<evidence type="ECO:0000313" key="1">
    <source>
        <dbReference type="EMBL" id="VAX11145.1"/>
    </source>
</evidence>
<organism evidence="1">
    <name type="scientific">hydrothermal vent metagenome</name>
    <dbReference type="NCBI Taxonomy" id="652676"/>
    <lineage>
        <taxon>unclassified sequences</taxon>
        <taxon>metagenomes</taxon>
        <taxon>ecological metagenomes</taxon>
    </lineage>
</organism>
<accession>A0A3B1BXM7</accession>
<dbReference type="AlphaFoldDB" id="A0A3B1BXM7"/>
<gene>
    <name evidence="1" type="ORF">MNBD_GAMMA26-1348</name>
</gene>
<dbReference type="EMBL" id="UOFX01000081">
    <property type="protein sequence ID" value="VAX11145.1"/>
    <property type="molecule type" value="Genomic_DNA"/>
</dbReference>
<sequence length="72" mass="8344">MSVITDDITKLKGDIQNLHEDLKVAMDHLEFHLGVKRMDERDLDQMSEHLNKLDTHMAQLVAHIGSLEEKHK</sequence>
<proteinExistence type="predicted"/>
<reference evidence="1" key="1">
    <citation type="submission" date="2018-06" db="EMBL/GenBank/DDBJ databases">
        <authorList>
            <person name="Zhirakovskaya E."/>
        </authorList>
    </citation>
    <scope>NUCLEOTIDE SEQUENCE</scope>
</reference>
<name>A0A3B1BXM7_9ZZZZ</name>
<protein>
    <submittedName>
        <fullName evidence="1">Uncharacterized protein</fullName>
    </submittedName>
</protein>